<evidence type="ECO:0000256" key="2">
    <source>
        <dbReference type="ARBA" id="ARBA00022816"/>
    </source>
</evidence>
<gene>
    <name evidence="8" type="ORF">THAPSDRAFT_269064</name>
</gene>
<keyword evidence="6 7" id="KW-0539">Nucleus</keyword>
<dbReference type="eggNOG" id="KOG1964">
    <property type="taxonomic scope" value="Eukaryota"/>
</dbReference>
<comment type="function">
    <text evidence="7">Functions as a component of the nuclear pore complex (NPC).</text>
</comment>
<protein>
    <recommendedName>
        <fullName evidence="7">Nuclear pore complex protein</fullName>
    </recommendedName>
</protein>
<dbReference type="GO" id="GO:0006406">
    <property type="term" value="P:mRNA export from nucleus"/>
    <property type="evidence" value="ECO:0000318"/>
    <property type="project" value="GO_Central"/>
</dbReference>
<dbReference type="AlphaFoldDB" id="B8C5P5"/>
<dbReference type="GO" id="GO:0017056">
    <property type="term" value="F:structural constituent of nuclear pore"/>
    <property type="evidence" value="ECO:0000318"/>
    <property type="project" value="GO_Central"/>
</dbReference>
<accession>B8C5P5</accession>
<evidence type="ECO:0000256" key="5">
    <source>
        <dbReference type="ARBA" id="ARBA00023132"/>
    </source>
</evidence>
<keyword evidence="3" id="KW-0653">Protein transport</keyword>
<evidence type="ECO:0000256" key="6">
    <source>
        <dbReference type="ARBA" id="ARBA00023242"/>
    </source>
</evidence>
<evidence type="ECO:0000313" key="8">
    <source>
        <dbReference type="EMBL" id="EED91542.1"/>
    </source>
</evidence>
<comment type="subunit">
    <text evidence="7">Part of the nuclear pore complex (NPC).</text>
</comment>
<evidence type="ECO:0000313" key="9">
    <source>
        <dbReference type="Proteomes" id="UP000001449"/>
    </source>
</evidence>
<reference evidence="8 9" key="2">
    <citation type="journal article" date="2008" name="Nature">
        <title>The Phaeodactylum genome reveals the evolutionary history of diatom genomes.</title>
        <authorList>
            <person name="Bowler C."/>
            <person name="Allen A.E."/>
            <person name="Badger J.H."/>
            <person name="Grimwood J."/>
            <person name="Jabbari K."/>
            <person name="Kuo A."/>
            <person name="Maheswari U."/>
            <person name="Martens C."/>
            <person name="Maumus F."/>
            <person name="Otillar R.P."/>
            <person name="Rayko E."/>
            <person name="Salamov A."/>
            <person name="Vandepoele K."/>
            <person name="Beszteri B."/>
            <person name="Gruber A."/>
            <person name="Heijde M."/>
            <person name="Katinka M."/>
            <person name="Mock T."/>
            <person name="Valentin K."/>
            <person name="Verret F."/>
            <person name="Berges J.A."/>
            <person name="Brownlee C."/>
            <person name="Cadoret J.P."/>
            <person name="Chiovitti A."/>
            <person name="Choi C.J."/>
            <person name="Coesel S."/>
            <person name="De Martino A."/>
            <person name="Detter J.C."/>
            <person name="Durkin C."/>
            <person name="Falciatore A."/>
            <person name="Fournet J."/>
            <person name="Haruta M."/>
            <person name="Huysman M.J."/>
            <person name="Jenkins B.D."/>
            <person name="Jiroutova K."/>
            <person name="Jorgensen R.E."/>
            <person name="Joubert Y."/>
            <person name="Kaplan A."/>
            <person name="Kroger N."/>
            <person name="Kroth P.G."/>
            <person name="La Roche J."/>
            <person name="Lindquist E."/>
            <person name="Lommer M."/>
            <person name="Martin-Jezequel V."/>
            <person name="Lopez P.J."/>
            <person name="Lucas S."/>
            <person name="Mangogna M."/>
            <person name="McGinnis K."/>
            <person name="Medlin L.K."/>
            <person name="Montsant A."/>
            <person name="Oudot-Le Secq M.P."/>
            <person name="Napoli C."/>
            <person name="Obornik M."/>
            <person name="Parker M.S."/>
            <person name="Petit J.L."/>
            <person name="Porcel B.M."/>
            <person name="Poulsen N."/>
            <person name="Robison M."/>
            <person name="Rychlewski L."/>
            <person name="Rynearson T.A."/>
            <person name="Schmutz J."/>
            <person name="Shapiro H."/>
            <person name="Siaut M."/>
            <person name="Stanley M."/>
            <person name="Sussman M.R."/>
            <person name="Taylor A.R."/>
            <person name="Vardi A."/>
            <person name="von Dassow P."/>
            <person name="Vyverman W."/>
            <person name="Willis A."/>
            <person name="Wyrwicz L.S."/>
            <person name="Rokhsar D.S."/>
            <person name="Weissenbach J."/>
            <person name="Armbrust E.V."/>
            <person name="Green B.R."/>
            <person name="Van de Peer Y."/>
            <person name="Grigoriev I.V."/>
        </authorList>
    </citation>
    <scope>NUCLEOTIDE SEQUENCE [LARGE SCALE GENOMIC DNA]</scope>
    <source>
        <strain evidence="8 9">CCMP1335</strain>
    </source>
</reference>
<keyword evidence="9" id="KW-1185">Reference proteome</keyword>
<dbReference type="KEGG" id="tps:THAPSDRAFT_269064"/>
<evidence type="ECO:0000256" key="7">
    <source>
        <dbReference type="RuleBase" id="RU365072"/>
    </source>
</evidence>
<keyword evidence="2" id="KW-0509">mRNA transport</keyword>
<dbReference type="InterPro" id="IPR007252">
    <property type="entry name" value="Nup84/Nup107"/>
</dbReference>
<evidence type="ECO:0000256" key="3">
    <source>
        <dbReference type="ARBA" id="ARBA00022927"/>
    </source>
</evidence>
<dbReference type="GeneID" id="7443612"/>
<dbReference type="GO" id="GO:0031965">
    <property type="term" value="C:nuclear membrane"/>
    <property type="evidence" value="ECO:0007669"/>
    <property type="project" value="UniProtKB-SubCell"/>
</dbReference>
<dbReference type="EMBL" id="CM000643">
    <property type="protein sequence ID" value="EED91542.1"/>
    <property type="molecule type" value="Genomic_DNA"/>
</dbReference>
<keyword evidence="1 7" id="KW-0813">Transport</keyword>
<dbReference type="Gene3D" id="1.20.190.50">
    <property type="match status" value="1"/>
</dbReference>
<dbReference type="GO" id="GO:0006606">
    <property type="term" value="P:protein import into nucleus"/>
    <property type="evidence" value="ECO:0000318"/>
    <property type="project" value="GO_Central"/>
</dbReference>
<evidence type="ECO:0000256" key="4">
    <source>
        <dbReference type="ARBA" id="ARBA00023010"/>
    </source>
</evidence>
<dbReference type="InParanoid" id="B8C5P5"/>
<dbReference type="PANTHER" id="PTHR13003:SF2">
    <property type="entry name" value="NUCLEAR PORE COMPLEX PROTEIN NUP107"/>
    <property type="match status" value="1"/>
</dbReference>
<dbReference type="RefSeq" id="XP_002291435.1">
    <property type="nucleotide sequence ID" value="XM_002291399.1"/>
</dbReference>
<dbReference type="PaxDb" id="35128-Thaps269064"/>
<dbReference type="GO" id="GO:0000973">
    <property type="term" value="P:post-transcriptional tethering of RNA polymerase II gene DNA at nuclear periphery"/>
    <property type="evidence" value="ECO:0000318"/>
    <property type="project" value="GO_Central"/>
</dbReference>
<sequence length="739" mass="82421">MSNPEEMVESSPAEVLAACLGSVEDTVDSLPLQRLNAALGWIQACHARKWEDRVSKNYEGGEDPILPPPRRRTMWPATAEAAKRSGGKEKIMHPDAPLLTRSGEGAQRSLSPASVTLAPDDEMDDARLLRACFMLIQAGRIEEALKLTDDCGQPWRAVGWIGGTPLSSDGTGNPTRALWKSNGRKIAEKMTQITHRDMMDSASRTLFPSIAYEAAIMSLLSNRVDCALANPVFQSWEDGVHAILSAERGIIEDDVLKSHNLARIEAFEGDDENGPLGSGGDLGDALQKLETATTNRVRVEGEDPFRGGMISFLVGSNALKEYIEECAFASLGAGNEDEAFFLRFITHLILYVDTALPGFSFQLALPAEVLLLLKYTDYLASRRELWSHVAVYTSLLSPENIIDVYSSFLVHVHSDQERQMTLQQARQLFPKGLDYYVLRSVVREMIMSDDDENWQREAGEDLPPAGVSPKDARMMRSVFWLCYYPEHRPDALVCANMLLRKFLHASCESDSVDGNNLHTPKVFIRILPKNLVTSAIEQCHENDDNIAAEFESIKKFLEAHNRHVQFLDVISKTAPCHKSGNKPAHSLQDNFESEIADKMERNAFRQRKVGLCKIIIESAQRVSDALMEVLTFGGGWLVDSNADDLDDRTMTVEAEARAEEMKDIRSTFAPLAVAMLYDALDTTGMWMEQALSLASIVAYDGHRLHETFNDYDMDKFLGSIAESHLKLNRCSNSRTFFEC</sequence>
<dbReference type="HOGENOM" id="CLU_375780_0_0_1"/>
<proteinExistence type="inferred from homology"/>
<evidence type="ECO:0000256" key="1">
    <source>
        <dbReference type="ARBA" id="ARBA00022448"/>
    </source>
</evidence>
<dbReference type="Pfam" id="PF04121">
    <property type="entry name" value="Nup84_Nup100"/>
    <property type="match status" value="1"/>
</dbReference>
<dbReference type="STRING" id="35128.B8C5P5"/>
<dbReference type="Proteomes" id="UP000001449">
    <property type="component" value="Chromosome 6"/>
</dbReference>
<keyword evidence="4 7" id="KW-0811">Translocation</keyword>
<keyword evidence="5 7" id="KW-0906">Nuclear pore complex</keyword>
<reference evidence="8 9" key="1">
    <citation type="journal article" date="2004" name="Science">
        <title>The genome of the diatom Thalassiosira pseudonana: ecology, evolution, and metabolism.</title>
        <authorList>
            <person name="Armbrust E.V."/>
            <person name="Berges J.A."/>
            <person name="Bowler C."/>
            <person name="Green B.R."/>
            <person name="Martinez D."/>
            <person name="Putnam N.H."/>
            <person name="Zhou S."/>
            <person name="Allen A.E."/>
            <person name="Apt K.E."/>
            <person name="Bechner M."/>
            <person name="Brzezinski M.A."/>
            <person name="Chaal B.K."/>
            <person name="Chiovitti A."/>
            <person name="Davis A.K."/>
            <person name="Demarest M.S."/>
            <person name="Detter J.C."/>
            <person name="Glavina T."/>
            <person name="Goodstein D."/>
            <person name="Hadi M.Z."/>
            <person name="Hellsten U."/>
            <person name="Hildebrand M."/>
            <person name="Jenkins B.D."/>
            <person name="Jurka J."/>
            <person name="Kapitonov V.V."/>
            <person name="Kroger N."/>
            <person name="Lau W.W."/>
            <person name="Lane T.W."/>
            <person name="Larimer F.W."/>
            <person name="Lippmeier J.C."/>
            <person name="Lucas S."/>
            <person name="Medina M."/>
            <person name="Montsant A."/>
            <person name="Obornik M."/>
            <person name="Parker M.S."/>
            <person name="Palenik B."/>
            <person name="Pazour G.J."/>
            <person name="Richardson P.M."/>
            <person name="Rynearson T.A."/>
            <person name="Saito M.A."/>
            <person name="Schwartz D.C."/>
            <person name="Thamatrakoln K."/>
            <person name="Valentin K."/>
            <person name="Vardi A."/>
            <person name="Wilkerson F.P."/>
            <person name="Rokhsar D.S."/>
        </authorList>
    </citation>
    <scope>NUCLEOTIDE SEQUENCE [LARGE SCALE GENOMIC DNA]</scope>
    <source>
        <strain evidence="8 9">CCMP1335</strain>
    </source>
</reference>
<dbReference type="GO" id="GO:0031080">
    <property type="term" value="C:nuclear pore outer ring"/>
    <property type="evidence" value="ECO:0000318"/>
    <property type="project" value="GO_Central"/>
</dbReference>
<comment type="subcellular location">
    <subcellularLocation>
        <location evidence="7">Nucleus</location>
        <location evidence="7">Nuclear pore complex</location>
    </subcellularLocation>
    <subcellularLocation>
        <location evidence="7">Nucleus membrane</location>
    </subcellularLocation>
</comment>
<organism evidence="8 9">
    <name type="scientific">Thalassiosira pseudonana</name>
    <name type="common">Marine diatom</name>
    <name type="synonym">Cyclotella nana</name>
    <dbReference type="NCBI Taxonomy" id="35128"/>
    <lineage>
        <taxon>Eukaryota</taxon>
        <taxon>Sar</taxon>
        <taxon>Stramenopiles</taxon>
        <taxon>Ochrophyta</taxon>
        <taxon>Bacillariophyta</taxon>
        <taxon>Coscinodiscophyceae</taxon>
        <taxon>Thalassiosirophycidae</taxon>
        <taxon>Thalassiosirales</taxon>
        <taxon>Thalassiosiraceae</taxon>
        <taxon>Thalassiosira</taxon>
    </lineage>
</organism>
<dbReference type="Gene3D" id="1.10.3450.20">
    <property type="match status" value="1"/>
</dbReference>
<name>B8C5P5_THAPS</name>
<comment type="similarity">
    <text evidence="7">Belongs to the nucleoporin Nup84/Nup107 family.</text>
</comment>
<keyword evidence="7" id="KW-0472">Membrane</keyword>
<dbReference type="PANTHER" id="PTHR13003">
    <property type="entry name" value="NUP107-RELATED"/>
    <property type="match status" value="1"/>
</dbReference>